<keyword evidence="4" id="KW-0788">Thiol protease</keyword>
<evidence type="ECO:0000256" key="2">
    <source>
        <dbReference type="ARBA" id="ARBA00022670"/>
    </source>
</evidence>
<evidence type="ECO:0000256" key="3">
    <source>
        <dbReference type="ARBA" id="ARBA00022801"/>
    </source>
</evidence>
<accession>A0ABT4B4I9</accession>
<evidence type="ECO:0000256" key="5">
    <source>
        <dbReference type="SAM" id="MobiDB-lite"/>
    </source>
</evidence>
<sequence length="362" mass="38510">MSEATLHCPSPSRAFTAGAIALAVISPALDPVEHAAEAVPPVRPADSDGSDTIRIEERTKTTERASRAAPRRFSLARSAAQTARAQVNPFARPDGGAALRTAVELAVVDEREALRTAETLAAVEVREHLRGAPADVDSDGEVPADTGALLAEADRTARTLAARRVQQERAQLRALREAQRVAAIAAESPRAYDGVASSRSYDGVASEAPRTFGRYTYRSSRAYNRSSSRQLRSVVTRYAPAKQAGQRVMRMGNGMTAVIAFARSQVGKRYVSGGLGPNGFDCSGFTKRAYALAGIRLPHSSGAQAARSRSVSRSQARPGDLVVGPGHVGIYMGRGMMIDAGNHRTGVVYRKVYGGLRVARIS</sequence>
<comment type="similarity">
    <text evidence="1">Belongs to the peptidase C40 family.</text>
</comment>
<dbReference type="PROSITE" id="PS51935">
    <property type="entry name" value="NLPC_P60"/>
    <property type="match status" value="1"/>
</dbReference>
<dbReference type="InterPro" id="IPR038765">
    <property type="entry name" value="Papain-like_cys_pep_sf"/>
</dbReference>
<comment type="caution">
    <text evidence="7">The sequence shown here is derived from an EMBL/GenBank/DDBJ whole genome shotgun (WGS) entry which is preliminary data.</text>
</comment>
<keyword evidence="2" id="KW-0645">Protease</keyword>
<evidence type="ECO:0000256" key="1">
    <source>
        <dbReference type="ARBA" id="ARBA00007074"/>
    </source>
</evidence>
<name>A0ABT4B4I9_9ACTN</name>
<evidence type="ECO:0000256" key="4">
    <source>
        <dbReference type="ARBA" id="ARBA00022807"/>
    </source>
</evidence>
<dbReference type="Gene3D" id="3.90.1720.10">
    <property type="entry name" value="endopeptidase domain like (from Nostoc punctiforme)"/>
    <property type="match status" value="1"/>
</dbReference>
<feature type="compositionally biased region" description="Basic and acidic residues" evidence="5">
    <location>
        <begin position="51"/>
        <end position="66"/>
    </location>
</feature>
<dbReference type="InterPro" id="IPR000064">
    <property type="entry name" value="NLP_P60_dom"/>
</dbReference>
<dbReference type="InterPro" id="IPR051202">
    <property type="entry name" value="Peptidase_C40"/>
</dbReference>
<organism evidence="7 8">
    <name type="scientific">Paractinoplanes pyxinae</name>
    <dbReference type="NCBI Taxonomy" id="2997416"/>
    <lineage>
        <taxon>Bacteria</taxon>
        <taxon>Bacillati</taxon>
        <taxon>Actinomycetota</taxon>
        <taxon>Actinomycetes</taxon>
        <taxon>Micromonosporales</taxon>
        <taxon>Micromonosporaceae</taxon>
        <taxon>Paractinoplanes</taxon>
    </lineage>
</organism>
<reference evidence="7" key="1">
    <citation type="submission" date="2022-11" db="EMBL/GenBank/DDBJ databases">
        <authorList>
            <person name="Somphong A."/>
            <person name="Phongsopitanun W."/>
        </authorList>
    </citation>
    <scope>NUCLEOTIDE SEQUENCE</scope>
    <source>
        <strain evidence="7">Pm04-4</strain>
    </source>
</reference>
<dbReference type="PANTHER" id="PTHR47053:SF1">
    <property type="entry name" value="MUREIN DD-ENDOPEPTIDASE MEPH-RELATED"/>
    <property type="match status" value="1"/>
</dbReference>
<dbReference type="Proteomes" id="UP001151002">
    <property type="component" value="Unassembled WGS sequence"/>
</dbReference>
<dbReference type="RefSeq" id="WP_267565793.1">
    <property type="nucleotide sequence ID" value="NZ_JAPNTZ010000009.1"/>
</dbReference>
<evidence type="ECO:0000313" key="8">
    <source>
        <dbReference type="Proteomes" id="UP001151002"/>
    </source>
</evidence>
<dbReference type="EMBL" id="JAPNTZ010000009">
    <property type="protein sequence ID" value="MCY1141408.1"/>
    <property type="molecule type" value="Genomic_DNA"/>
</dbReference>
<keyword evidence="3" id="KW-0378">Hydrolase</keyword>
<gene>
    <name evidence="7" type="ORF">OWR29_25705</name>
</gene>
<evidence type="ECO:0000259" key="6">
    <source>
        <dbReference type="PROSITE" id="PS51935"/>
    </source>
</evidence>
<feature type="domain" description="NlpC/P60" evidence="6">
    <location>
        <begin position="252"/>
        <end position="362"/>
    </location>
</feature>
<proteinExistence type="inferred from homology"/>
<dbReference type="PANTHER" id="PTHR47053">
    <property type="entry name" value="MUREIN DD-ENDOPEPTIDASE MEPH-RELATED"/>
    <property type="match status" value="1"/>
</dbReference>
<keyword evidence="8" id="KW-1185">Reference proteome</keyword>
<dbReference type="SUPFAM" id="SSF54001">
    <property type="entry name" value="Cysteine proteinases"/>
    <property type="match status" value="1"/>
</dbReference>
<protein>
    <submittedName>
        <fullName evidence="7">NlpC/P60 family protein</fullName>
    </submittedName>
</protein>
<dbReference type="Pfam" id="PF00877">
    <property type="entry name" value="NLPC_P60"/>
    <property type="match status" value="1"/>
</dbReference>
<evidence type="ECO:0000313" key="7">
    <source>
        <dbReference type="EMBL" id="MCY1141408.1"/>
    </source>
</evidence>
<feature type="region of interest" description="Disordered" evidence="5">
    <location>
        <begin position="37"/>
        <end position="70"/>
    </location>
</feature>